<name>A0A9Q5GVM7_9BACT</name>
<evidence type="ECO:0000313" key="2">
    <source>
        <dbReference type="Proteomes" id="UP000281028"/>
    </source>
</evidence>
<sequence length="441" mass="49055">MFQKVFLTAVTLLLLQMGGKAQEQADTAAARRWVNAHRKSIAGITGDYQAGSMAFLQKAAGTQRVIGLGEGTHGSSEFQQARVNIIRYLVTEKGFNIICFENSYGWSKALNDYILHGRGEPDSLMRHCLLGIWQTREVKSLLQWMRQYNQQHSRKVLFAGMDFSETSQTAAQIRELTAPLQDTLLQRLSIALLQYSQYQDEVYRSFNMPGEINRQQWLDNGLAAYETVTAIRNILDSKADNYRQQLGTAAWQALQASTLNSALAFYGIYRPVKQQQEASRDSGMAVMVTRLAQQDPGNKIIVWAHNAHIARKSLIDDSNGGGMGAFLQRHFGKDYACIGTGTAGGTVGVIREQFVNPSCQLYSTVLPQAAPGSWEALLAGVPAEQFYLPLHTGTGPVLQFPQRLAGYNEEKAPGYYVTADPRELYDGFLFFRQTSATRSLP</sequence>
<dbReference type="PANTHER" id="PTHR31299">
    <property type="entry name" value="ESTERASE, PUTATIVE (AFU_ORTHOLOGUE AFUA_1G05850)-RELATED"/>
    <property type="match status" value="1"/>
</dbReference>
<dbReference type="SUPFAM" id="SSF159501">
    <property type="entry name" value="EreA/ChaN-like"/>
    <property type="match status" value="1"/>
</dbReference>
<dbReference type="EMBL" id="RIAR02000001">
    <property type="protein sequence ID" value="NSL86843.1"/>
    <property type="molecule type" value="Genomic_DNA"/>
</dbReference>
<dbReference type="InterPro" id="IPR007815">
    <property type="entry name" value="Emycin_Estase"/>
</dbReference>
<dbReference type="CDD" id="cd14728">
    <property type="entry name" value="Ere-like"/>
    <property type="match status" value="1"/>
</dbReference>
<organism evidence="1 2">
    <name type="scientific">Chitinophaga solisilvae</name>
    <dbReference type="NCBI Taxonomy" id="1233460"/>
    <lineage>
        <taxon>Bacteria</taxon>
        <taxon>Pseudomonadati</taxon>
        <taxon>Bacteroidota</taxon>
        <taxon>Chitinophagia</taxon>
        <taxon>Chitinophagales</taxon>
        <taxon>Chitinophagaceae</taxon>
        <taxon>Chitinophaga</taxon>
    </lineage>
</organism>
<evidence type="ECO:0000313" key="1">
    <source>
        <dbReference type="EMBL" id="NSL86843.1"/>
    </source>
</evidence>
<dbReference type="GO" id="GO:0046677">
    <property type="term" value="P:response to antibiotic"/>
    <property type="evidence" value="ECO:0007669"/>
    <property type="project" value="InterPro"/>
</dbReference>
<dbReference type="Proteomes" id="UP000281028">
    <property type="component" value="Unassembled WGS sequence"/>
</dbReference>
<keyword evidence="2" id="KW-1185">Reference proteome</keyword>
<dbReference type="Pfam" id="PF05139">
    <property type="entry name" value="Erythro_esteras"/>
    <property type="match status" value="1"/>
</dbReference>
<proteinExistence type="predicted"/>
<protein>
    <submittedName>
        <fullName evidence="1">Erythromycin esterase family protein</fullName>
    </submittedName>
</protein>
<dbReference type="InterPro" id="IPR052036">
    <property type="entry name" value="Hydrolase/PRTase-associated"/>
</dbReference>
<accession>A0A9Q5GVM7</accession>
<dbReference type="Gene3D" id="3.40.1660.10">
    <property type="entry name" value="EreA-like (biosynthetic domain)"/>
    <property type="match status" value="1"/>
</dbReference>
<gene>
    <name evidence="1" type="ORF">ECE50_008380</name>
</gene>
<dbReference type="OrthoDB" id="9810066at2"/>
<dbReference type="AlphaFoldDB" id="A0A9Q5GVM7"/>
<dbReference type="Gene3D" id="1.20.1440.30">
    <property type="entry name" value="Biosynthetic Protein domain"/>
    <property type="match status" value="1"/>
</dbReference>
<comment type="caution">
    <text evidence="1">The sequence shown here is derived from an EMBL/GenBank/DDBJ whole genome shotgun (WGS) entry which is preliminary data.</text>
</comment>
<reference evidence="1" key="1">
    <citation type="submission" date="2020-05" db="EMBL/GenBank/DDBJ databases">
        <title>Chitinophaga laudate sp. nov., isolated from a tropical peat swamp.</title>
        <authorList>
            <person name="Goh C.B.S."/>
            <person name="Lee M.S."/>
            <person name="Parimannan S."/>
            <person name="Pasbakhsh P."/>
            <person name="Yule C.M."/>
            <person name="Rajandas H."/>
            <person name="Loke S."/>
            <person name="Croft L."/>
            <person name="Tan J.B.L."/>
        </authorList>
    </citation>
    <scope>NUCLEOTIDE SEQUENCE</scope>
    <source>
        <strain evidence="1">Mgbs1</strain>
    </source>
</reference>
<dbReference type="Gene3D" id="3.30.1870.10">
    <property type="entry name" value="EreA-like, domain 2"/>
    <property type="match status" value="1"/>
</dbReference>
<dbReference type="PANTHER" id="PTHR31299:SF0">
    <property type="entry name" value="ESTERASE, PUTATIVE (AFU_ORTHOLOGUE AFUA_1G05850)-RELATED"/>
    <property type="match status" value="1"/>
</dbReference>